<dbReference type="Pfam" id="PF04167">
    <property type="entry name" value="DUF402"/>
    <property type="match status" value="1"/>
</dbReference>
<feature type="region of interest" description="Disordered" evidence="2">
    <location>
        <begin position="206"/>
        <end position="230"/>
    </location>
</feature>
<dbReference type="Gene3D" id="2.40.380.10">
    <property type="entry name" value="FomD-like"/>
    <property type="match status" value="1"/>
</dbReference>
<name>A0A7G9RDQ4_9ACTN</name>
<reference evidence="4 5" key="1">
    <citation type="submission" date="2020-08" db="EMBL/GenBank/DDBJ databases">
        <title>Genome sequence of Nocardioides mesophilus KACC 16243T.</title>
        <authorList>
            <person name="Hyun D.-W."/>
            <person name="Bae J.-W."/>
        </authorList>
    </citation>
    <scope>NUCLEOTIDE SEQUENCE [LARGE SCALE GENOMIC DNA]</scope>
    <source>
        <strain evidence="4 5">KACC 16243</strain>
    </source>
</reference>
<dbReference type="SUPFAM" id="SSF159234">
    <property type="entry name" value="FomD-like"/>
    <property type="match status" value="1"/>
</dbReference>
<dbReference type="GO" id="GO:0016787">
    <property type="term" value="F:hydrolase activity"/>
    <property type="evidence" value="ECO:0007669"/>
    <property type="project" value="UniProtKB-KW"/>
</dbReference>
<evidence type="ECO:0000256" key="2">
    <source>
        <dbReference type="SAM" id="MobiDB-lite"/>
    </source>
</evidence>
<sequence length="230" mass="25834">MTATPGRPSGGPPYWSPGTQVWWRYRRPGWTPDEPEHVHPVTVVRDDADALVAWIAPGTPVALPVRPDGRKTRESPLEEMFTATRTQGFDTWFGNGNLRIAPTGRPWSVWVFWHDDGSLDGWYVNLEAPHTRDEHNVYSSDRVLDVEVEADRRHARKDEHELRAAVEQGRYTAAEAAAIEADAAAVEAIVEAWGSPFRDGWETFRPNPSWPLPGLPDDLRRTAPGTGRRA</sequence>
<accession>A0A7G9RDQ4</accession>
<keyword evidence="1" id="KW-0378">Hydrolase</keyword>
<dbReference type="Proteomes" id="UP000515947">
    <property type="component" value="Chromosome"/>
</dbReference>
<evidence type="ECO:0000313" key="5">
    <source>
        <dbReference type="Proteomes" id="UP000515947"/>
    </source>
</evidence>
<organism evidence="4 5">
    <name type="scientific">Nocardioides mesophilus</name>
    <dbReference type="NCBI Taxonomy" id="433659"/>
    <lineage>
        <taxon>Bacteria</taxon>
        <taxon>Bacillati</taxon>
        <taxon>Actinomycetota</taxon>
        <taxon>Actinomycetes</taxon>
        <taxon>Propionibacteriales</taxon>
        <taxon>Nocardioidaceae</taxon>
        <taxon>Nocardioides</taxon>
    </lineage>
</organism>
<evidence type="ECO:0000259" key="3">
    <source>
        <dbReference type="Pfam" id="PF04167"/>
    </source>
</evidence>
<dbReference type="AlphaFoldDB" id="A0A7G9RDQ4"/>
<protein>
    <submittedName>
        <fullName evidence="4">DUF402 domain-containing protein</fullName>
    </submittedName>
</protein>
<feature type="domain" description="DUF402" evidence="3">
    <location>
        <begin position="74"/>
        <end position="194"/>
    </location>
</feature>
<evidence type="ECO:0000256" key="1">
    <source>
        <dbReference type="ARBA" id="ARBA00022801"/>
    </source>
</evidence>
<dbReference type="PANTHER" id="PTHR39159:SF1">
    <property type="entry name" value="UPF0374 PROTEIN YGAC"/>
    <property type="match status" value="1"/>
</dbReference>
<evidence type="ECO:0000313" key="4">
    <source>
        <dbReference type="EMBL" id="QNN53729.1"/>
    </source>
</evidence>
<dbReference type="InterPro" id="IPR035930">
    <property type="entry name" value="FomD-like_sf"/>
</dbReference>
<dbReference type="PANTHER" id="PTHR39159">
    <property type="match status" value="1"/>
</dbReference>
<dbReference type="InterPro" id="IPR007295">
    <property type="entry name" value="DUF402"/>
</dbReference>
<gene>
    <name evidence="4" type="ORF">H9L09_04755</name>
</gene>
<dbReference type="RefSeq" id="WP_187579573.1">
    <property type="nucleotide sequence ID" value="NZ_CP060713.1"/>
</dbReference>
<proteinExistence type="predicted"/>
<dbReference type="KEGG" id="nmes:H9L09_04755"/>
<dbReference type="EMBL" id="CP060713">
    <property type="protein sequence ID" value="QNN53729.1"/>
    <property type="molecule type" value="Genomic_DNA"/>
</dbReference>
<keyword evidence="5" id="KW-1185">Reference proteome</keyword>
<dbReference type="InterPro" id="IPR050212">
    <property type="entry name" value="Ntdp-like"/>
</dbReference>